<protein>
    <submittedName>
        <fullName evidence="1">Uncharacterized protein</fullName>
    </submittedName>
</protein>
<reference evidence="2" key="1">
    <citation type="submission" date="2013-03" db="EMBL/GenBank/DDBJ databases">
        <title>The Genome Sequence of Anopheles minimus MINIMUS1.</title>
        <authorList>
            <consortium name="The Broad Institute Genomics Platform"/>
            <person name="Neafsey D.E."/>
            <person name="Walton C."/>
            <person name="Walker B."/>
            <person name="Young S.K."/>
            <person name="Zeng Q."/>
            <person name="Gargeya S."/>
            <person name="Fitzgerald M."/>
            <person name="Haas B."/>
            <person name="Abouelleil A."/>
            <person name="Allen A.W."/>
            <person name="Alvarado L."/>
            <person name="Arachchi H.M."/>
            <person name="Berlin A.M."/>
            <person name="Chapman S.B."/>
            <person name="Gainer-Dewar J."/>
            <person name="Goldberg J."/>
            <person name="Griggs A."/>
            <person name="Gujja S."/>
            <person name="Hansen M."/>
            <person name="Howarth C."/>
            <person name="Imamovic A."/>
            <person name="Ireland A."/>
            <person name="Larimer J."/>
            <person name="McCowan C."/>
            <person name="Murphy C."/>
            <person name="Pearson M."/>
            <person name="Poon T.W."/>
            <person name="Priest M."/>
            <person name="Roberts A."/>
            <person name="Saif S."/>
            <person name="Shea T."/>
            <person name="Sisk P."/>
            <person name="Sykes S."/>
            <person name="Wortman J."/>
            <person name="Nusbaum C."/>
            <person name="Birren B."/>
        </authorList>
    </citation>
    <scope>NUCLEOTIDE SEQUENCE [LARGE SCALE GENOMIC DNA]</scope>
    <source>
        <strain evidence="2">MINIMUS1</strain>
    </source>
</reference>
<dbReference type="EnsemblMetazoa" id="AMIN006088-RA">
    <property type="protein sequence ID" value="AMIN006088-PA"/>
    <property type="gene ID" value="AMIN006088"/>
</dbReference>
<evidence type="ECO:0000313" key="2">
    <source>
        <dbReference type="Proteomes" id="UP000075920"/>
    </source>
</evidence>
<dbReference type="VEuPathDB" id="VectorBase:AMIN006088"/>
<accession>A0A182W6W6</accession>
<name>A0A182W6W6_9DIPT</name>
<dbReference type="AlphaFoldDB" id="A0A182W6W6"/>
<keyword evidence="2" id="KW-1185">Reference proteome</keyword>
<evidence type="ECO:0000313" key="1">
    <source>
        <dbReference type="EnsemblMetazoa" id="AMIN006088-PA"/>
    </source>
</evidence>
<dbReference type="Proteomes" id="UP000075920">
    <property type="component" value="Unassembled WGS sequence"/>
</dbReference>
<reference evidence="1" key="2">
    <citation type="submission" date="2020-05" db="UniProtKB">
        <authorList>
            <consortium name="EnsemblMetazoa"/>
        </authorList>
    </citation>
    <scope>IDENTIFICATION</scope>
    <source>
        <strain evidence="1">MINIMUS1</strain>
    </source>
</reference>
<organism evidence="1 2">
    <name type="scientific">Anopheles minimus</name>
    <dbReference type="NCBI Taxonomy" id="112268"/>
    <lineage>
        <taxon>Eukaryota</taxon>
        <taxon>Metazoa</taxon>
        <taxon>Ecdysozoa</taxon>
        <taxon>Arthropoda</taxon>
        <taxon>Hexapoda</taxon>
        <taxon>Insecta</taxon>
        <taxon>Pterygota</taxon>
        <taxon>Neoptera</taxon>
        <taxon>Endopterygota</taxon>
        <taxon>Diptera</taxon>
        <taxon>Nematocera</taxon>
        <taxon>Culicoidea</taxon>
        <taxon>Culicidae</taxon>
        <taxon>Anophelinae</taxon>
        <taxon>Anopheles</taxon>
    </lineage>
</organism>
<proteinExistence type="predicted"/>
<sequence>MPIEDTDNQPQKYPSQYHSVETVNARTHRSPICKMYVLILWRCSATDVRLTLDSCTSFDLGNVYTEQFTD</sequence>